<dbReference type="AlphaFoldDB" id="M3EP28"/>
<protein>
    <submittedName>
        <fullName evidence="2">Uncharacterized protein</fullName>
    </submittedName>
</protein>
<accession>M3EP28</accession>
<gene>
    <name evidence="2" type="ORF">SBD_0926</name>
</gene>
<name>M3EP28_9ACTN</name>
<dbReference type="EMBL" id="KB405056">
    <property type="protein sequence ID" value="EMF58251.1"/>
    <property type="molecule type" value="Genomic_DNA"/>
</dbReference>
<dbReference type="Proteomes" id="UP000030760">
    <property type="component" value="Unassembled WGS sequence"/>
</dbReference>
<evidence type="ECO:0000256" key="1">
    <source>
        <dbReference type="SAM" id="MobiDB-lite"/>
    </source>
</evidence>
<sequence length="74" mass="8017">MAVQAECRSPPPVGGSGRRRAAGATGPCGPHRVRGLRHALSPSRRSCGFSRYQSHPRANTRQAIQELGFRYSEA</sequence>
<organism evidence="2 3">
    <name type="scientific">Streptomyces bottropensis ATCC 25435</name>
    <dbReference type="NCBI Taxonomy" id="1054862"/>
    <lineage>
        <taxon>Bacteria</taxon>
        <taxon>Bacillati</taxon>
        <taxon>Actinomycetota</taxon>
        <taxon>Actinomycetes</taxon>
        <taxon>Kitasatosporales</taxon>
        <taxon>Streptomycetaceae</taxon>
        <taxon>Streptomyces</taxon>
    </lineage>
</organism>
<evidence type="ECO:0000313" key="2">
    <source>
        <dbReference type="EMBL" id="EMF58251.1"/>
    </source>
</evidence>
<reference evidence="3" key="1">
    <citation type="journal article" date="2013" name="Genome Announc.">
        <title>Draft Genome Sequence of Streptomyces bottropensis ATCC 25435, a Bottromycin-Producing Actinomycete.</title>
        <authorList>
            <person name="Zhang H."/>
            <person name="Zhou W."/>
            <person name="Zhuang Y."/>
            <person name="Liang X."/>
            <person name="Liu T."/>
        </authorList>
    </citation>
    <scope>NUCLEOTIDE SEQUENCE [LARGE SCALE GENOMIC DNA]</scope>
    <source>
        <strain evidence="3">ATCC 25435</strain>
    </source>
</reference>
<feature type="region of interest" description="Disordered" evidence="1">
    <location>
        <begin position="1"/>
        <end position="60"/>
    </location>
</feature>
<proteinExistence type="predicted"/>
<feature type="compositionally biased region" description="Polar residues" evidence="1">
    <location>
        <begin position="51"/>
        <end position="60"/>
    </location>
</feature>
<evidence type="ECO:0000313" key="3">
    <source>
        <dbReference type="Proteomes" id="UP000030760"/>
    </source>
</evidence>